<reference evidence="4 5" key="2">
    <citation type="submission" date="2017-01" db="EMBL/GenBank/DDBJ databases">
        <authorList>
            <person name="Mah S.A."/>
            <person name="Swanson W.J."/>
            <person name="Moy G.W."/>
            <person name="Vacquier V.D."/>
        </authorList>
    </citation>
    <scope>NUCLEOTIDE SEQUENCE [LARGE SCALE GENOMIC DNA]</scope>
    <source>
        <strain evidence="4 5">CGMCC 1.8909</strain>
    </source>
</reference>
<dbReference type="GeneID" id="30955833"/>
<gene>
    <name evidence="3" type="ORF">BB347_07780</name>
    <name evidence="4" type="ORF">SAMN05421809_1269</name>
</gene>
<comment type="similarity">
    <text evidence="1">Belongs to the universal stress protein A family.</text>
</comment>
<proteinExistence type="inferred from homology"/>
<dbReference type="Gene3D" id="3.40.50.620">
    <property type="entry name" value="HUPs"/>
    <property type="match status" value="1"/>
</dbReference>
<sequence length="142" mass="15068">MGQSILVAHDGSTHAQEAFEYALETYPDANLVLFHAIDPFAVTPDATDASAPLSEAWLEEHREDARELFEVALEGLETGDARIETDTAVGTPAPTIVAYAADAGVDGIVVGNRGRNDAVDVRLGSTAELVVRRADVPVVVVR</sequence>
<dbReference type="EMBL" id="FTNP01000002">
    <property type="protein sequence ID" value="SIR52564.1"/>
    <property type="molecule type" value="Genomic_DNA"/>
</dbReference>
<dbReference type="EMBL" id="CP019327">
    <property type="protein sequence ID" value="APX96522.1"/>
    <property type="molecule type" value="Genomic_DNA"/>
</dbReference>
<accession>A0A1N7BN24</accession>
<dbReference type="KEGG" id="hda:BB347_07780"/>
<dbReference type="RefSeq" id="WP_076580275.1">
    <property type="nucleotide sequence ID" value="NZ_CP019327.1"/>
</dbReference>
<dbReference type="OrthoDB" id="105697at2157"/>
<dbReference type="InterPro" id="IPR006015">
    <property type="entry name" value="Universal_stress_UspA"/>
</dbReference>
<organism evidence="4 5">
    <name type="scientific">Natronorubrum daqingense</name>
    <dbReference type="NCBI Taxonomy" id="588898"/>
    <lineage>
        <taxon>Archaea</taxon>
        <taxon>Methanobacteriati</taxon>
        <taxon>Methanobacteriota</taxon>
        <taxon>Stenosarchaea group</taxon>
        <taxon>Halobacteria</taxon>
        <taxon>Halobacteriales</taxon>
        <taxon>Natrialbaceae</taxon>
        <taxon>Natronorubrum</taxon>
    </lineage>
</organism>
<dbReference type="CDD" id="cd00293">
    <property type="entry name" value="USP-like"/>
    <property type="match status" value="1"/>
</dbReference>
<dbReference type="SUPFAM" id="SSF52402">
    <property type="entry name" value="Adenine nucleotide alpha hydrolases-like"/>
    <property type="match status" value="1"/>
</dbReference>
<dbReference type="PRINTS" id="PR01438">
    <property type="entry name" value="UNVRSLSTRESS"/>
</dbReference>
<dbReference type="PANTHER" id="PTHR46268:SF24">
    <property type="entry name" value="UNIVERSAL STRESS PROTEIN"/>
    <property type="match status" value="1"/>
</dbReference>
<evidence type="ECO:0000313" key="3">
    <source>
        <dbReference type="EMBL" id="APX96522.1"/>
    </source>
</evidence>
<dbReference type="InterPro" id="IPR006016">
    <property type="entry name" value="UspA"/>
</dbReference>
<evidence type="ECO:0000256" key="1">
    <source>
        <dbReference type="ARBA" id="ARBA00008791"/>
    </source>
</evidence>
<evidence type="ECO:0000313" key="5">
    <source>
        <dbReference type="Proteomes" id="UP000185687"/>
    </source>
</evidence>
<keyword evidence="5" id="KW-1185">Reference proteome</keyword>
<dbReference type="InterPro" id="IPR014729">
    <property type="entry name" value="Rossmann-like_a/b/a_fold"/>
</dbReference>
<dbReference type="Proteomes" id="UP000187321">
    <property type="component" value="Chromosome"/>
</dbReference>
<dbReference type="Pfam" id="PF00582">
    <property type="entry name" value="Usp"/>
    <property type="match status" value="1"/>
</dbReference>
<reference evidence="3 6" key="1">
    <citation type="submission" date="2017-01" db="EMBL/GenBank/DDBJ databases">
        <title>Complete genome sequence of Haloterrigena daqingensis type strain (JX313T).</title>
        <authorList>
            <person name="Shuang W."/>
        </authorList>
    </citation>
    <scope>NUCLEOTIDE SEQUENCE [LARGE SCALE GENOMIC DNA]</scope>
    <source>
        <strain evidence="3 6">JX313</strain>
    </source>
</reference>
<dbReference type="STRING" id="588898.BB347_07780"/>
<dbReference type="AlphaFoldDB" id="A0A1N7BN24"/>
<evidence type="ECO:0000259" key="2">
    <source>
        <dbReference type="Pfam" id="PF00582"/>
    </source>
</evidence>
<dbReference type="PANTHER" id="PTHR46268">
    <property type="entry name" value="STRESS RESPONSE PROTEIN NHAX"/>
    <property type="match status" value="1"/>
</dbReference>
<dbReference type="Proteomes" id="UP000185687">
    <property type="component" value="Unassembled WGS sequence"/>
</dbReference>
<name>A0A1N7BN24_9EURY</name>
<evidence type="ECO:0000313" key="6">
    <source>
        <dbReference type="Proteomes" id="UP000187321"/>
    </source>
</evidence>
<evidence type="ECO:0000313" key="4">
    <source>
        <dbReference type="EMBL" id="SIR52564.1"/>
    </source>
</evidence>
<feature type="domain" description="UspA" evidence="2">
    <location>
        <begin position="3"/>
        <end position="142"/>
    </location>
</feature>
<protein>
    <submittedName>
        <fullName evidence="4">Nucleotide-binding universal stress protein, UspA family</fullName>
    </submittedName>
    <submittedName>
        <fullName evidence="3">Universal stress protein UspA</fullName>
    </submittedName>
</protein>